<comment type="similarity">
    <text evidence="6">Belongs to the TVP38/TMEM64 family.</text>
</comment>
<reference evidence="8" key="1">
    <citation type="submission" date="2022-04" db="EMBL/GenBank/DDBJ databases">
        <title>Halobacillus sp. isolated from saltern.</title>
        <authorList>
            <person name="Won M."/>
            <person name="Lee C.-M."/>
            <person name="Woen H.-Y."/>
            <person name="Kwon S.-W."/>
        </authorList>
    </citation>
    <scope>NUCLEOTIDE SEQUENCE</scope>
    <source>
        <strain evidence="8">SSHM10-5</strain>
    </source>
</reference>
<evidence type="ECO:0000313" key="9">
    <source>
        <dbReference type="Proteomes" id="UP000830326"/>
    </source>
</evidence>
<evidence type="ECO:0000256" key="6">
    <source>
        <dbReference type="RuleBase" id="RU366058"/>
    </source>
</evidence>
<evidence type="ECO:0000256" key="1">
    <source>
        <dbReference type="ARBA" id="ARBA00004651"/>
    </source>
</evidence>
<feature type="transmembrane region" description="Helical" evidence="6">
    <location>
        <begin position="6"/>
        <end position="26"/>
    </location>
</feature>
<feature type="transmembrane region" description="Helical" evidence="6">
    <location>
        <begin position="162"/>
        <end position="184"/>
    </location>
</feature>
<accession>A0ABY4HAC1</accession>
<organism evidence="8 9">
    <name type="scientific">Halobacillus amylolyticus</name>
    <dbReference type="NCBI Taxonomy" id="2932259"/>
    <lineage>
        <taxon>Bacteria</taxon>
        <taxon>Bacillati</taxon>
        <taxon>Bacillota</taxon>
        <taxon>Bacilli</taxon>
        <taxon>Bacillales</taxon>
        <taxon>Bacillaceae</taxon>
        <taxon>Halobacillus</taxon>
    </lineage>
</organism>
<dbReference type="InterPro" id="IPR015414">
    <property type="entry name" value="TMEM64"/>
</dbReference>
<keyword evidence="2 6" id="KW-1003">Cell membrane</keyword>
<evidence type="ECO:0000256" key="4">
    <source>
        <dbReference type="ARBA" id="ARBA00022989"/>
    </source>
</evidence>
<evidence type="ECO:0000256" key="5">
    <source>
        <dbReference type="ARBA" id="ARBA00023136"/>
    </source>
</evidence>
<keyword evidence="5 6" id="KW-0472">Membrane</keyword>
<keyword evidence="9" id="KW-1185">Reference proteome</keyword>
<dbReference type="Pfam" id="PF09335">
    <property type="entry name" value="VTT_dom"/>
    <property type="match status" value="1"/>
</dbReference>
<evidence type="ECO:0000256" key="2">
    <source>
        <dbReference type="ARBA" id="ARBA00022475"/>
    </source>
</evidence>
<keyword evidence="4 6" id="KW-1133">Transmembrane helix</keyword>
<proteinExistence type="inferred from homology"/>
<comment type="subcellular location">
    <subcellularLocation>
        <location evidence="1 6">Cell membrane</location>
        <topology evidence="1 6">Multi-pass membrane protein</topology>
    </subcellularLocation>
</comment>
<feature type="transmembrane region" description="Helical" evidence="6">
    <location>
        <begin position="190"/>
        <end position="209"/>
    </location>
</feature>
<dbReference type="RefSeq" id="WP_245031348.1">
    <property type="nucleotide sequence ID" value="NZ_CP095075.1"/>
</dbReference>
<dbReference type="PANTHER" id="PTHR12677:SF59">
    <property type="entry name" value="GOLGI APPARATUS MEMBRANE PROTEIN TVP38-RELATED"/>
    <property type="match status" value="1"/>
</dbReference>
<feature type="domain" description="VTT" evidence="7">
    <location>
        <begin position="65"/>
        <end position="182"/>
    </location>
</feature>
<gene>
    <name evidence="8" type="ORF">MUO15_17645</name>
</gene>
<sequence length="233" mass="25837">MNNSKVKSFIIKSAVLLGIAGLLVLLNQLFFHIQPKDIKKWTDGLGVWAPVVFLIIFTVRPFTLIPLSIIAVACGLLFGPFLGSVYIIIGTVLGAASAFLVLRRYAKEIHIEDNDKENLKKLKKDVEEHGFKSVLMLRLLPAINFDLLTYICSKTQVNSWKYLLGTLVGTLPGSIMFGVFGSSLLTLKPVNLIILAGLIILLIVLGVIMKRSIGKRYDTEELKAEVKDLRKNT</sequence>
<evidence type="ECO:0000259" key="7">
    <source>
        <dbReference type="Pfam" id="PF09335"/>
    </source>
</evidence>
<feature type="transmembrane region" description="Helical" evidence="6">
    <location>
        <begin position="47"/>
        <end position="78"/>
    </location>
</feature>
<dbReference type="Proteomes" id="UP000830326">
    <property type="component" value="Chromosome"/>
</dbReference>
<protein>
    <recommendedName>
        <fullName evidence="6">TVP38/TMEM64 family membrane protein</fullName>
    </recommendedName>
</protein>
<evidence type="ECO:0000313" key="8">
    <source>
        <dbReference type="EMBL" id="UOR11397.1"/>
    </source>
</evidence>
<dbReference type="InterPro" id="IPR032816">
    <property type="entry name" value="VTT_dom"/>
</dbReference>
<dbReference type="EMBL" id="CP095075">
    <property type="protein sequence ID" value="UOR11397.1"/>
    <property type="molecule type" value="Genomic_DNA"/>
</dbReference>
<name>A0ABY4HAC1_9BACI</name>
<dbReference type="PANTHER" id="PTHR12677">
    <property type="entry name" value="GOLGI APPARATUS MEMBRANE PROTEIN TVP38-RELATED"/>
    <property type="match status" value="1"/>
</dbReference>
<feature type="transmembrane region" description="Helical" evidence="6">
    <location>
        <begin position="84"/>
        <end position="102"/>
    </location>
</feature>
<evidence type="ECO:0000256" key="3">
    <source>
        <dbReference type="ARBA" id="ARBA00022692"/>
    </source>
</evidence>
<keyword evidence="3 6" id="KW-0812">Transmembrane</keyword>